<gene>
    <name evidence="2" type="ORF">SADUNF_Sadunf07G0068500</name>
</gene>
<dbReference type="AlphaFoldDB" id="A0A835MVV7"/>
<protein>
    <recommendedName>
        <fullName evidence="4">DUF4283 domain-containing protein</fullName>
    </recommendedName>
</protein>
<dbReference type="Proteomes" id="UP000657918">
    <property type="component" value="Unassembled WGS sequence"/>
</dbReference>
<accession>A0A835MVV7</accession>
<reference evidence="2 3" key="1">
    <citation type="submission" date="2020-10" db="EMBL/GenBank/DDBJ databases">
        <title>Plant Genome Project.</title>
        <authorList>
            <person name="Zhang R.-G."/>
        </authorList>
    </citation>
    <scope>NUCLEOTIDE SEQUENCE [LARGE SCALE GENOMIC DNA]</scope>
    <source>
        <strain evidence="2">FAFU-HL-1</strain>
        <tissue evidence="2">Leaf</tissue>
    </source>
</reference>
<evidence type="ECO:0000313" key="3">
    <source>
        <dbReference type="Proteomes" id="UP000657918"/>
    </source>
</evidence>
<dbReference type="OrthoDB" id="1110037at2759"/>
<organism evidence="2 3">
    <name type="scientific">Salix dunnii</name>
    <dbReference type="NCBI Taxonomy" id="1413687"/>
    <lineage>
        <taxon>Eukaryota</taxon>
        <taxon>Viridiplantae</taxon>
        <taxon>Streptophyta</taxon>
        <taxon>Embryophyta</taxon>
        <taxon>Tracheophyta</taxon>
        <taxon>Spermatophyta</taxon>
        <taxon>Magnoliopsida</taxon>
        <taxon>eudicotyledons</taxon>
        <taxon>Gunneridae</taxon>
        <taxon>Pentapetalae</taxon>
        <taxon>rosids</taxon>
        <taxon>fabids</taxon>
        <taxon>Malpighiales</taxon>
        <taxon>Salicaceae</taxon>
        <taxon>Saliceae</taxon>
        <taxon>Salix</taxon>
    </lineage>
</organism>
<feature type="compositionally biased region" description="Basic and acidic residues" evidence="1">
    <location>
        <begin position="15"/>
        <end position="24"/>
    </location>
</feature>
<dbReference type="EMBL" id="JADGMS010000007">
    <property type="protein sequence ID" value="KAF9678754.1"/>
    <property type="molecule type" value="Genomic_DNA"/>
</dbReference>
<comment type="caution">
    <text evidence="2">The sequence shown here is derived from an EMBL/GenBank/DDBJ whole genome shotgun (WGS) entry which is preliminary data.</text>
</comment>
<feature type="region of interest" description="Disordered" evidence="1">
    <location>
        <begin position="1"/>
        <end position="25"/>
    </location>
</feature>
<proteinExistence type="predicted"/>
<sequence length="199" mass="22730">MATHKGSLTHPQPLSDRKQGHDPRQATWANRVRVTDSTIRHTLELVPYKPASALLKISIVMQLLNMDQRSRCMIGFITRCRLPYHAINLIQDILCLGVDSGLPLPLWTKQGLSMTTSMVGKPQSCVEQTINCKMMDYACLCVELDAILPFIHHFEVESPLTEELVKVNVEYKWKLSRYEGRPVMRENTQPRSDVSPMKK</sequence>
<evidence type="ECO:0000313" key="2">
    <source>
        <dbReference type="EMBL" id="KAF9678754.1"/>
    </source>
</evidence>
<keyword evidence="3" id="KW-1185">Reference proteome</keyword>
<evidence type="ECO:0008006" key="4">
    <source>
        <dbReference type="Google" id="ProtNLM"/>
    </source>
</evidence>
<evidence type="ECO:0000256" key="1">
    <source>
        <dbReference type="SAM" id="MobiDB-lite"/>
    </source>
</evidence>
<name>A0A835MVV7_9ROSI</name>